<keyword evidence="3" id="KW-1185">Reference proteome</keyword>
<evidence type="ECO:0000313" key="2">
    <source>
        <dbReference type="EMBL" id="KAJ2936865.1"/>
    </source>
</evidence>
<name>A0A9W8JUA1_9AGAR</name>
<dbReference type="OrthoDB" id="2881139at2759"/>
<gene>
    <name evidence="2" type="ORF">H1R20_g229</name>
</gene>
<dbReference type="AlphaFoldDB" id="A0A9W8JUA1"/>
<accession>A0A9W8JUA1</accession>
<keyword evidence="1" id="KW-0732">Signal</keyword>
<sequence>MFFTKKVIFALLGACLSAASAVADDVRIIPVGELCAGFAGPVPNAACVEGSQCCMIFADFHLCAAVEGECPTQWIDEGETCGDAAGPAQDPCVPGTTCCYTAPDHAHLNRKNLPSDVYESRKTKLALGRYSSPPQLE</sequence>
<evidence type="ECO:0000313" key="3">
    <source>
        <dbReference type="Proteomes" id="UP001140091"/>
    </source>
</evidence>
<dbReference type="Proteomes" id="UP001140091">
    <property type="component" value="Unassembled WGS sequence"/>
</dbReference>
<comment type="caution">
    <text evidence="2">The sequence shown here is derived from an EMBL/GenBank/DDBJ whole genome shotgun (WGS) entry which is preliminary data.</text>
</comment>
<feature type="chain" id="PRO_5040847550" evidence="1">
    <location>
        <begin position="24"/>
        <end position="137"/>
    </location>
</feature>
<protein>
    <submittedName>
        <fullName evidence="2">Uncharacterized protein</fullName>
    </submittedName>
</protein>
<reference evidence="2" key="1">
    <citation type="submission" date="2022-06" db="EMBL/GenBank/DDBJ databases">
        <title>Genome Sequence of Candolleomyces eurysporus.</title>
        <authorList>
            <person name="Buettner E."/>
        </authorList>
    </citation>
    <scope>NUCLEOTIDE SEQUENCE</scope>
    <source>
        <strain evidence="2">VTCC 930004</strain>
    </source>
</reference>
<evidence type="ECO:0000256" key="1">
    <source>
        <dbReference type="SAM" id="SignalP"/>
    </source>
</evidence>
<feature type="signal peptide" evidence="1">
    <location>
        <begin position="1"/>
        <end position="23"/>
    </location>
</feature>
<organism evidence="2 3">
    <name type="scientific">Candolleomyces eurysporus</name>
    <dbReference type="NCBI Taxonomy" id="2828524"/>
    <lineage>
        <taxon>Eukaryota</taxon>
        <taxon>Fungi</taxon>
        <taxon>Dikarya</taxon>
        <taxon>Basidiomycota</taxon>
        <taxon>Agaricomycotina</taxon>
        <taxon>Agaricomycetes</taxon>
        <taxon>Agaricomycetidae</taxon>
        <taxon>Agaricales</taxon>
        <taxon>Agaricineae</taxon>
        <taxon>Psathyrellaceae</taxon>
        <taxon>Candolleomyces</taxon>
    </lineage>
</organism>
<dbReference type="EMBL" id="JANBPK010000014">
    <property type="protein sequence ID" value="KAJ2936865.1"/>
    <property type="molecule type" value="Genomic_DNA"/>
</dbReference>
<feature type="non-terminal residue" evidence="2">
    <location>
        <position position="137"/>
    </location>
</feature>
<proteinExistence type="predicted"/>